<accession>A0A381L4J3</accession>
<evidence type="ECO:0000256" key="1">
    <source>
        <dbReference type="SAM" id="Phobius"/>
    </source>
</evidence>
<reference evidence="2" key="1">
    <citation type="submission" date="2018-07" db="EMBL/GenBank/DDBJ databases">
        <authorList>
            <person name="Quirk P.G."/>
            <person name="Krulwich T.A."/>
        </authorList>
    </citation>
    <scope>NUCLEOTIDE SEQUENCE</scope>
    <source>
        <strain evidence="2">96224</strain>
    </source>
</reference>
<organism evidence="2">
    <name type="scientific">Blumeria graminis f. sp. tritici 96224</name>
    <dbReference type="NCBI Taxonomy" id="1268274"/>
    <lineage>
        <taxon>Eukaryota</taxon>
        <taxon>Fungi</taxon>
        <taxon>Dikarya</taxon>
        <taxon>Ascomycota</taxon>
        <taxon>Pezizomycotina</taxon>
        <taxon>Leotiomycetes</taxon>
        <taxon>Erysiphales</taxon>
        <taxon>Erysiphaceae</taxon>
        <taxon>Blumeria</taxon>
    </lineage>
</organism>
<dbReference type="EMBL" id="UIGY01000022">
    <property type="protein sequence ID" value="SUZ08420.1"/>
    <property type="molecule type" value="Genomic_DNA"/>
</dbReference>
<proteinExistence type="predicted"/>
<name>A0A381L4J3_BLUGR</name>
<keyword evidence="1" id="KW-0472">Membrane</keyword>
<evidence type="ECO:0000313" key="2">
    <source>
        <dbReference type="EMBL" id="SUZ08420.1"/>
    </source>
</evidence>
<protein>
    <submittedName>
        <fullName evidence="2">Bgt-20650</fullName>
    </submittedName>
</protein>
<dbReference type="AlphaFoldDB" id="A0A381L4J3"/>
<gene>
    <name evidence="2" type="ORF">BGT96224V2_LOCUS1578</name>
</gene>
<sequence length="93" mass="10303">MTCNKRYCVAGCQLCTRSKSKTQKQCGKLSPLPVLQGKCHNLPQTGLIPCNLSHDKCRVTSYFIIFVLSSFLIESWPTTLLIPVASASLIMLQ</sequence>
<feature type="transmembrane region" description="Helical" evidence="1">
    <location>
        <begin position="62"/>
        <end position="92"/>
    </location>
</feature>
<keyword evidence="1" id="KW-0812">Transmembrane</keyword>
<keyword evidence="1" id="KW-1133">Transmembrane helix</keyword>